<keyword evidence="3" id="KW-1185">Reference proteome</keyword>
<evidence type="ECO:0000313" key="3">
    <source>
        <dbReference type="Proteomes" id="UP000054270"/>
    </source>
</evidence>
<reference evidence="3" key="1">
    <citation type="submission" date="2014-04" db="EMBL/GenBank/DDBJ databases">
        <title>Evolutionary Origins and Diversification of the Mycorrhizal Mutualists.</title>
        <authorList>
            <consortium name="DOE Joint Genome Institute"/>
            <consortium name="Mycorrhizal Genomics Consortium"/>
            <person name="Kohler A."/>
            <person name="Kuo A."/>
            <person name="Nagy L.G."/>
            <person name="Floudas D."/>
            <person name="Copeland A."/>
            <person name="Barry K.W."/>
            <person name="Cichocki N."/>
            <person name="Veneault-Fourrey C."/>
            <person name="LaButti K."/>
            <person name="Lindquist E.A."/>
            <person name="Lipzen A."/>
            <person name="Lundell T."/>
            <person name="Morin E."/>
            <person name="Murat C."/>
            <person name="Riley R."/>
            <person name="Ohm R."/>
            <person name="Sun H."/>
            <person name="Tunlid A."/>
            <person name="Henrissat B."/>
            <person name="Grigoriev I.V."/>
            <person name="Hibbett D.S."/>
            <person name="Martin F."/>
        </authorList>
    </citation>
    <scope>NUCLEOTIDE SEQUENCE [LARGE SCALE GENOMIC DNA]</scope>
    <source>
        <strain evidence="3">FD-334 SS-4</strain>
    </source>
</reference>
<protein>
    <submittedName>
        <fullName evidence="2">Uncharacterized protein</fullName>
    </submittedName>
</protein>
<dbReference type="Proteomes" id="UP000054270">
    <property type="component" value="Unassembled WGS sequence"/>
</dbReference>
<proteinExistence type="predicted"/>
<feature type="region of interest" description="Disordered" evidence="1">
    <location>
        <begin position="30"/>
        <end position="50"/>
    </location>
</feature>
<gene>
    <name evidence="2" type="ORF">HYPSUDRAFT_662345</name>
</gene>
<sequence>MSLLSFPASVFLASYLPIDHDFCSGSIRPSVAPNERHDPRSHRTRRRSPELLSREGAPCIRGCAQVWGHELILGSRRRVYMHMYHGLCPLLFVSGTHTSFRRRVDVSLSPVARLSLRRSTLMASARRRPPECVLRNSWLPISTGDPGICSGESAPPSSSTSATAHICIANASARLSPCPAGGTLGVHSRASPWRHES</sequence>
<name>A0A0D2P0Q5_HYPSF</name>
<dbReference type="EMBL" id="KN817551">
    <property type="protein sequence ID" value="KJA22296.1"/>
    <property type="molecule type" value="Genomic_DNA"/>
</dbReference>
<evidence type="ECO:0000313" key="2">
    <source>
        <dbReference type="EMBL" id="KJA22296.1"/>
    </source>
</evidence>
<accession>A0A0D2P0Q5</accession>
<dbReference type="AlphaFoldDB" id="A0A0D2P0Q5"/>
<organism evidence="2 3">
    <name type="scientific">Hypholoma sublateritium (strain FD-334 SS-4)</name>
    <dbReference type="NCBI Taxonomy" id="945553"/>
    <lineage>
        <taxon>Eukaryota</taxon>
        <taxon>Fungi</taxon>
        <taxon>Dikarya</taxon>
        <taxon>Basidiomycota</taxon>
        <taxon>Agaricomycotina</taxon>
        <taxon>Agaricomycetes</taxon>
        <taxon>Agaricomycetidae</taxon>
        <taxon>Agaricales</taxon>
        <taxon>Agaricineae</taxon>
        <taxon>Strophariaceae</taxon>
        <taxon>Hypholoma</taxon>
    </lineage>
</organism>
<evidence type="ECO:0000256" key="1">
    <source>
        <dbReference type="SAM" id="MobiDB-lite"/>
    </source>
</evidence>